<name>A0A0B6ZKM9_9EUPU</name>
<dbReference type="GO" id="GO:0005737">
    <property type="term" value="C:cytoplasm"/>
    <property type="evidence" value="ECO:0007669"/>
    <property type="project" value="TreeGrafter"/>
</dbReference>
<dbReference type="InterPro" id="IPR001128">
    <property type="entry name" value="Cyt_P450"/>
</dbReference>
<sequence length="165" mass="19307">MEHKISMPYTEACIIESLRIISQVPLAGYRVTSSDIDFEGMTIPKNSVIFVNSWHILHDETIWEDPWIFKPERFLDTERQLLPADHPIRKNMIAFGFGVRACPGEMFARSRIFLFITSILQRYDISPPVNEKLIPADFQVHDENFQGLVLQTPDFKCRLNRRERV</sequence>
<accession>A0A0B6ZKM9</accession>
<proteinExistence type="inferred from homology"/>
<dbReference type="InterPro" id="IPR017972">
    <property type="entry name" value="Cyt_P450_CS"/>
</dbReference>
<reference evidence="6" key="1">
    <citation type="submission" date="2014-12" db="EMBL/GenBank/DDBJ databases">
        <title>Insight into the proteome of Arion vulgaris.</title>
        <authorList>
            <person name="Aradska J."/>
            <person name="Bulat T."/>
            <person name="Smidak R."/>
            <person name="Sarate P."/>
            <person name="Gangsoo J."/>
            <person name="Sialana F."/>
            <person name="Bilban M."/>
            <person name="Lubec G."/>
        </authorList>
    </citation>
    <scope>NUCLEOTIDE SEQUENCE</scope>
    <source>
        <tissue evidence="6">Skin</tissue>
    </source>
</reference>
<dbReference type="PROSITE" id="PS00086">
    <property type="entry name" value="CYTOCHROME_P450"/>
    <property type="match status" value="1"/>
</dbReference>
<evidence type="ECO:0000256" key="2">
    <source>
        <dbReference type="ARBA" id="ARBA00022723"/>
    </source>
</evidence>
<keyword evidence="3 4" id="KW-0408">Iron</keyword>
<dbReference type="GO" id="GO:0006805">
    <property type="term" value="P:xenobiotic metabolic process"/>
    <property type="evidence" value="ECO:0007669"/>
    <property type="project" value="TreeGrafter"/>
</dbReference>
<dbReference type="GO" id="GO:0005506">
    <property type="term" value="F:iron ion binding"/>
    <property type="evidence" value="ECO:0007669"/>
    <property type="project" value="InterPro"/>
</dbReference>
<dbReference type="PRINTS" id="PR00463">
    <property type="entry name" value="EP450I"/>
</dbReference>
<comment type="similarity">
    <text evidence="1 5">Belongs to the cytochrome P450 family.</text>
</comment>
<dbReference type="InterPro" id="IPR002401">
    <property type="entry name" value="Cyt_P450_E_grp-I"/>
</dbReference>
<keyword evidence="4 5" id="KW-0349">Heme</keyword>
<keyword evidence="2 4" id="KW-0479">Metal-binding</keyword>
<evidence type="ECO:0000256" key="1">
    <source>
        <dbReference type="ARBA" id="ARBA00010617"/>
    </source>
</evidence>
<evidence type="ECO:0000313" key="6">
    <source>
        <dbReference type="EMBL" id="CEK69073.1"/>
    </source>
</evidence>
<keyword evidence="5" id="KW-0503">Monooxygenase</keyword>
<evidence type="ECO:0000256" key="5">
    <source>
        <dbReference type="RuleBase" id="RU000461"/>
    </source>
</evidence>
<organism evidence="6">
    <name type="scientific">Arion vulgaris</name>
    <dbReference type="NCBI Taxonomy" id="1028688"/>
    <lineage>
        <taxon>Eukaryota</taxon>
        <taxon>Metazoa</taxon>
        <taxon>Spiralia</taxon>
        <taxon>Lophotrochozoa</taxon>
        <taxon>Mollusca</taxon>
        <taxon>Gastropoda</taxon>
        <taxon>Heterobranchia</taxon>
        <taxon>Euthyneura</taxon>
        <taxon>Panpulmonata</taxon>
        <taxon>Eupulmonata</taxon>
        <taxon>Stylommatophora</taxon>
        <taxon>Helicina</taxon>
        <taxon>Arionoidea</taxon>
        <taxon>Arionidae</taxon>
        <taxon>Arion</taxon>
    </lineage>
</organism>
<comment type="cofactor">
    <cofactor evidence="4">
        <name>heme</name>
        <dbReference type="ChEBI" id="CHEBI:30413"/>
    </cofactor>
</comment>
<dbReference type="AlphaFoldDB" id="A0A0B6ZKM9"/>
<gene>
    <name evidence="6" type="primary">ORF68814</name>
</gene>
<keyword evidence="5" id="KW-0560">Oxidoreductase</keyword>
<dbReference type="SUPFAM" id="SSF48264">
    <property type="entry name" value="Cytochrome P450"/>
    <property type="match status" value="1"/>
</dbReference>
<protein>
    <recommendedName>
        <fullName evidence="7">Cytochrome P450</fullName>
    </recommendedName>
</protein>
<dbReference type="GO" id="GO:0006082">
    <property type="term" value="P:organic acid metabolic process"/>
    <property type="evidence" value="ECO:0007669"/>
    <property type="project" value="TreeGrafter"/>
</dbReference>
<dbReference type="GO" id="GO:0020037">
    <property type="term" value="F:heme binding"/>
    <property type="evidence" value="ECO:0007669"/>
    <property type="project" value="InterPro"/>
</dbReference>
<dbReference type="Gene3D" id="1.10.630.10">
    <property type="entry name" value="Cytochrome P450"/>
    <property type="match status" value="1"/>
</dbReference>
<dbReference type="GO" id="GO:0016712">
    <property type="term" value="F:oxidoreductase activity, acting on paired donors, with incorporation or reduction of molecular oxygen, reduced flavin or flavoprotein as one donor, and incorporation of one atom of oxygen"/>
    <property type="evidence" value="ECO:0007669"/>
    <property type="project" value="TreeGrafter"/>
</dbReference>
<dbReference type="EMBL" id="HACG01022208">
    <property type="protein sequence ID" value="CEK69073.1"/>
    <property type="molecule type" value="Transcribed_RNA"/>
</dbReference>
<dbReference type="PANTHER" id="PTHR24300:SF375">
    <property type="entry name" value="CYTOCHROME P450 FAMILY"/>
    <property type="match status" value="1"/>
</dbReference>
<feature type="binding site" description="axial binding residue" evidence="4">
    <location>
        <position position="102"/>
    </location>
    <ligand>
        <name>heme</name>
        <dbReference type="ChEBI" id="CHEBI:30413"/>
    </ligand>
    <ligandPart>
        <name>Fe</name>
        <dbReference type="ChEBI" id="CHEBI:18248"/>
    </ligandPart>
</feature>
<evidence type="ECO:0000256" key="4">
    <source>
        <dbReference type="PIRSR" id="PIRSR602401-1"/>
    </source>
</evidence>
<dbReference type="InterPro" id="IPR050182">
    <property type="entry name" value="Cytochrome_P450_fam2"/>
</dbReference>
<dbReference type="Pfam" id="PF00067">
    <property type="entry name" value="p450"/>
    <property type="match status" value="1"/>
</dbReference>
<dbReference type="PANTHER" id="PTHR24300">
    <property type="entry name" value="CYTOCHROME P450 508A4-RELATED"/>
    <property type="match status" value="1"/>
</dbReference>
<evidence type="ECO:0008006" key="7">
    <source>
        <dbReference type="Google" id="ProtNLM"/>
    </source>
</evidence>
<dbReference type="InterPro" id="IPR036396">
    <property type="entry name" value="Cyt_P450_sf"/>
</dbReference>
<evidence type="ECO:0000256" key="3">
    <source>
        <dbReference type="ARBA" id="ARBA00023004"/>
    </source>
</evidence>